<evidence type="ECO:0000313" key="1">
    <source>
        <dbReference type="EMBL" id="KKN63341.1"/>
    </source>
</evidence>
<dbReference type="AlphaFoldDB" id="A0A0F9UQA8"/>
<organism evidence="1">
    <name type="scientific">marine sediment metagenome</name>
    <dbReference type="NCBI Taxonomy" id="412755"/>
    <lineage>
        <taxon>unclassified sequences</taxon>
        <taxon>metagenomes</taxon>
        <taxon>ecological metagenomes</taxon>
    </lineage>
</organism>
<gene>
    <name evidence="1" type="ORF">LCGC14_0502890</name>
</gene>
<accession>A0A0F9UQA8</accession>
<name>A0A0F9UQA8_9ZZZZ</name>
<proteinExistence type="predicted"/>
<comment type="caution">
    <text evidence="1">The sequence shown here is derived from an EMBL/GenBank/DDBJ whole genome shotgun (WGS) entry which is preliminary data.</text>
</comment>
<sequence length="80" mass="8947">MTVPKTIKLPDDASSGPIKKPDETIILNPIFEKKYLTIQEVLSCINHFSAVLLADGCYTGEEEHKRYLQQTPGNGVRTFP</sequence>
<dbReference type="EMBL" id="LAZR01000593">
    <property type="protein sequence ID" value="KKN63341.1"/>
    <property type="molecule type" value="Genomic_DNA"/>
</dbReference>
<protein>
    <submittedName>
        <fullName evidence="1">Uncharacterized protein</fullName>
    </submittedName>
</protein>
<reference evidence="1" key="1">
    <citation type="journal article" date="2015" name="Nature">
        <title>Complex archaea that bridge the gap between prokaryotes and eukaryotes.</title>
        <authorList>
            <person name="Spang A."/>
            <person name="Saw J.H."/>
            <person name="Jorgensen S.L."/>
            <person name="Zaremba-Niedzwiedzka K."/>
            <person name="Martijn J."/>
            <person name="Lind A.E."/>
            <person name="van Eijk R."/>
            <person name="Schleper C."/>
            <person name="Guy L."/>
            <person name="Ettema T.J."/>
        </authorList>
    </citation>
    <scope>NUCLEOTIDE SEQUENCE</scope>
</reference>